<reference evidence="1" key="1">
    <citation type="submission" date="2023-04" db="EMBL/GenBank/DDBJ databases">
        <title>A chromosome-level genome assembly of the parasitoid wasp Eretmocerus hayati.</title>
        <authorList>
            <person name="Zhong Y."/>
            <person name="Liu S."/>
            <person name="Liu Y."/>
        </authorList>
    </citation>
    <scope>NUCLEOTIDE SEQUENCE</scope>
    <source>
        <strain evidence="1">ZJU_SS_LIU_2023</strain>
    </source>
</reference>
<name>A0ACC2NHU6_9HYME</name>
<gene>
    <name evidence="1" type="ORF">QAD02_002054</name>
</gene>
<proteinExistence type="predicted"/>
<protein>
    <submittedName>
        <fullName evidence="1">Uncharacterized protein</fullName>
    </submittedName>
</protein>
<accession>A0ACC2NHU6</accession>
<comment type="caution">
    <text evidence="1">The sequence shown here is derived from an EMBL/GenBank/DDBJ whole genome shotgun (WGS) entry which is preliminary data.</text>
</comment>
<organism evidence="1 2">
    <name type="scientific">Eretmocerus hayati</name>
    <dbReference type="NCBI Taxonomy" id="131215"/>
    <lineage>
        <taxon>Eukaryota</taxon>
        <taxon>Metazoa</taxon>
        <taxon>Ecdysozoa</taxon>
        <taxon>Arthropoda</taxon>
        <taxon>Hexapoda</taxon>
        <taxon>Insecta</taxon>
        <taxon>Pterygota</taxon>
        <taxon>Neoptera</taxon>
        <taxon>Endopterygota</taxon>
        <taxon>Hymenoptera</taxon>
        <taxon>Apocrita</taxon>
        <taxon>Proctotrupomorpha</taxon>
        <taxon>Chalcidoidea</taxon>
        <taxon>Aphelinidae</taxon>
        <taxon>Aphelininae</taxon>
        <taxon>Eretmocerus</taxon>
    </lineage>
</organism>
<sequence>MLGFQKVTSNNENSDDDRTLVDHVRKISVGMNLGNGNVNGYQSDSCERFEKMSDETLISACETNNISFINKLLDAGYNPNKSLSSGWTLLLYAASNAKPKLVQHLLDKGADPNAHHEGYTALLALCNSTKGSAHERFICLTNLINSKANVDATNKVKETPLMYACKMQDTNFILELLRHVHDVNFADGEGRTALFYAVTDNRYDVVKLLIDHGADLKCTNYRGYTAEDVAVTKGFEDLLPLLELPVDDVEEYIDTDHIVSWMDMFPSLCQADKNNLNNDISNLLYGMGLESYKSCFCGINLKKFLRLTEKELEAQGIDISVHRTRFFNELLRFYAHEWGSVPIKPDGNLFDLVKIVGNMNTQLIVISSSICTLKNIIDSSICQENREEFEAEIKKMQQHLMIMKNGMKPLQATARKIQNENSDLSIPIHIRSSSKSSKRWVLLTVLTIASIYFLKTVKIKKLLVNENIGLRNWRNTTIFIYDKSIEKLNLMSKILHL</sequence>
<evidence type="ECO:0000313" key="1">
    <source>
        <dbReference type="EMBL" id="KAJ8670795.1"/>
    </source>
</evidence>
<dbReference type="Proteomes" id="UP001239111">
    <property type="component" value="Chromosome 3"/>
</dbReference>
<keyword evidence="2" id="KW-1185">Reference proteome</keyword>
<evidence type="ECO:0000313" key="2">
    <source>
        <dbReference type="Proteomes" id="UP001239111"/>
    </source>
</evidence>
<dbReference type="EMBL" id="CM056743">
    <property type="protein sequence ID" value="KAJ8670795.1"/>
    <property type="molecule type" value="Genomic_DNA"/>
</dbReference>